<evidence type="ECO:0000256" key="5">
    <source>
        <dbReference type="PROSITE-ProRule" id="PRU01240"/>
    </source>
</evidence>
<evidence type="ECO:0000259" key="8">
    <source>
        <dbReference type="Pfam" id="PF00082"/>
    </source>
</evidence>
<organism evidence="9 10">
    <name type="scientific">Actinomycetospora endophytica</name>
    <dbReference type="NCBI Taxonomy" id="2291215"/>
    <lineage>
        <taxon>Bacteria</taxon>
        <taxon>Bacillati</taxon>
        <taxon>Actinomycetota</taxon>
        <taxon>Actinomycetes</taxon>
        <taxon>Pseudonocardiales</taxon>
        <taxon>Pseudonocardiaceae</taxon>
        <taxon>Actinomycetospora</taxon>
    </lineage>
</organism>
<dbReference type="InterPro" id="IPR000209">
    <property type="entry name" value="Peptidase_S8/S53_dom"/>
</dbReference>
<dbReference type="PROSITE" id="PS00137">
    <property type="entry name" value="SUBTILASE_HIS"/>
    <property type="match status" value="1"/>
</dbReference>
<name>A0ABS8P2Q5_9PSEU</name>
<dbReference type="PANTHER" id="PTHR43806:SF11">
    <property type="entry name" value="CEREVISIN-RELATED"/>
    <property type="match status" value="1"/>
</dbReference>
<comment type="caution">
    <text evidence="9">The sequence shown here is derived from an EMBL/GenBank/DDBJ whole genome shotgun (WGS) entry which is preliminary data.</text>
</comment>
<gene>
    <name evidence="9" type="ORF">LQ327_03800</name>
</gene>
<dbReference type="PRINTS" id="PR00723">
    <property type="entry name" value="SUBTILISIN"/>
</dbReference>
<dbReference type="InterPro" id="IPR015500">
    <property type="entry name" value="Peptidase_S8_subtilisin-rel"/>
</dbReference>
<keyword evidence="3 5" id="KW-0378">Hydrolase</keyword>
<feature type="active site" description="Charge relay system" evidence="5">
    <location>
        <position position="125"/>
    </location>
</feature>
<evidence type="ECO:0000313" key="9">
    <source>
        <dbReference type="EMBL" id="MCD2192516.1"/>
    </source>
</evidence>
<evidence type="ECO:0000256" key="1">
    <source>
        <dbReference type="ARBA" id="ARBA00011073"/>
    </source>
</evidence>
<feature type="active site" description="Charge relay system" evidence="5">
    <location>
        <position position="325"/>
    </location>
</feature>
<dbReference type="InterPro" id="IPR036852">
    <property type="entry name" value="Peptidase_S8/S53_dom_sf"/>
</dbReference>
<dbReference type="PROSITE" id="PS00136">
    <property type="entry name" value="SUBTILASE_ASP"/>
    <property type="match status" value="1"/>
</dbReference>
<dbReference type="Pfam" id="PF00082">
    <property type="entry name" value="Peptidase_S8"/>
    <property type="match status" value="1"/>
</dbReference>
<keyword evidence="7" id="KW-0732">Signal</keyword>
<dbReference type="PANTHER" id="PTHR43806">
    <property type="entry name" value="PEPTIDASE S8"/>
    <property type="match status" value="1"/>
</dbReference>
<dbReference type="Gene3D" id="3.40.50.200">
    <property type="entry name" value="Peptidase S8/S53 domain"/>
    <property type="match status" value="1"/>
</dbReference>
<dbReference type="RefSeq" id="WP_230730211.1">
    <property type="nucleotide sequence ID" value="NZ_JAJNDB010000001.1"/>
</dbReference>
<feature type="active site" description="Charge relay system" evidence="5">
    <location>
        <position position="93"/>
    </location>
</feature>
<dbReference type="Proteomes" id="UP001199469">
    <property type="component" value="Unassembled WGS sequence"/>
</dbReference>
<keyword evidence="6" id="KW-0812">Transmembrane</keyword>
<feature type="domain" description="Peptidase S8/S53" evidence="8">
    <location>
        <begin position="85"/>
        <end position="367"/>
    </location>
</feature>
<evidence type="ECO:0000256" key="3">
    <source>
        <dbReference type="ARBA" id="ARBA00022801"/>
    </source>
</evidence>
<keyword evidence="4 5" id="KW-0720">Serine protease</keyword>
<dbReference type="PROSITE" id="PS51892">
    <property type="entry name" value="SUBTILASE"/>
    <property type="match status" value="1"/>
</dbReference>
<dbReference type="InterPro" id="IPR022398">
    <property type="entry name" value="Peptidase_S8_His-AS"/>
</dbReference>
<dbReference type="InterPro" id="IPR050131">
    <property type="entry name" value="Peptidase_S8_subtilisin-like"/>
</dbReference>
<evidence type="ECO:0000256" key="6">
    <source>
        <dbReference type="SAM" id="Phobius"/>
    </source>
</evidence>
<evidence type="ECO:0000313" key="10">
    <source>
        <dbReference type="Proteomes" id="UP001199469"/>
    </source>
</evidence>
<proteinExistence type="inferred from homology"/>
<keyword evidence="10" id="KW-1185">Reference proteome</keyword>
<reference evidence="9 10" key="1">
    <citation type="submission" date="2021-11" db="EMBL/GenBank/DDBJ databases">
        <title>Draft genome sequence of Actinomycetospora sp. SF1 isolated from the rhizosphere soil.</title>
        <authorList>
            <person name="Duangmal K."/>
            <person name="Chantavorakit T."/>
        </authorList>
    </citation>
    <scope>NUCLEOTIDE SEQUENCE [LARGE SCALE GENOMIC DNA]</scope>
    <source>
        <strain evidence="9 10">TBRC 5722</strain>
    </source>
</reference>
<keyword evidence="2 5" id="KW-0645">Protease</keyword>
<sequence>MRRALAAVPAAVLTVLLTTAGPAAAQAVAPPVPPAPDEAALAALPVGPTALPGLTSRGPCPAGIAPDGFTALVPDPDAVPGADARGVTVAVVDSGVAAHPRLAGGVVDGGDFVAGRSAIEDCDGHGTAVAGVIAAAPGPDDGVGGVAPGARILAVRADSAWSASAGSAGAGDEATLARAVRAAAQRPGVGVITLAVAACRPAASLVGGADPALGALRAAVHDAAARGVVVVAAAGNTGPACPANDPAQTSERVTTVPSPGWFGDDVLTVGALDDSGRADPSSLAGPWVDLAAPGGVPAALDARSAGLTADLTLPGSAPGPVTGTSFATARVAGAAALLRARFPTMPAGEVVARLVGTAAPVAGAVPGHDPVAGAGALDVRAALAGSRPPAPAPPSAPSGADTLPWVAVGAVVVVLVVAAVTLVRRRSAR</sequence>
<dbReference type="EMBL" id="JAJNDB010000001">
    <property type="protein sequence ID" value="MCD2192516.1"/>
    <property type="molecule type" value="Genomic_DNA"/>
</dbReference>
<feature type="signal peptide" evidence="7">
    <location>
        <begin position="1"/>
        <end position="25"/>
    </location>
</feature>
<dbReference type="SUPFAM" id="SSF52743">
    <property type="entry name" value="Subtilisin-like"/>
    <property type="match status" value="1"/>
</dbReference>
<evidence type="ECO:0000256" key="4">
    <source>
        <dbReference type="ARBA" id="ARBA00022825"/>
    </source>
</evidence>
<keyword evidence="6" id="KW-0472">Membrane</keyword>
<keyword evidence="6" id="KW-1133">Transmembrane helix</keyword>
<comment type="similarity">
    <text evidence="1 5">Belongs to the peptidase S8 family.</text>
</comment>
<evidence type="ECO:0000256" key="7">
    <source>
        <dbReference type="SAM" id="SignalP"/>
    </source>
</evidence>
<accession>A0ABS8P2Q5</accession>
<evidence type="ECO:0000256" key="2">
    <source>
        <dbReference type="ARBA" id="ARBA00022670"/>
    </source>
</evidence>
<dbReference type="InterPro" id="IPR023827">
    <property type="entry name" value="Peptidase_S8_Asp-AS"/>
</dbReference>
<feature type="chain" id="PRO_5045876847" evidence="7">
    <location>
        <begin position="26"/>
        <end position="429"/>
    </location>
</feature>
<protein>
    <submittedName>
        <fullName evidence="9">S8 family serine peptidase</fullName>
    </submittedName>
</protein>
<feature type="transmembrane region" description="Helical" evidence="6">
    <location>
        <begin position="403"/>
        <end position="423"/>
    </location>
</feature>